<evidence type="ECO:0000256" key="2">
    <source>
        <dbReference type="SAM" id="Phobius"/>
    </source>
</evidence>
<feature type="transmembrane region" description="Helical" evidence="2">
    <location>
        <begin position="267"/>
        <end position="287"/>
    </location>
</feature>
<evidence type="ECO:0000313" key="3">
    <source>
        <dbReference type="EMBL" id="KXJ88425.1"/>
    </source>
</evidence>
<evidence type="ECO:0000256" key="1">
    <source>
        <dbReference type="SAM" id="MobiDB-lite"/>
    </source>
</evidence>
<feature type="transmembrane region" description="Helical" evidence="2">
    <location>
        <begin position="12"/>
        <end position="31"/>
    </location>
</feature>
<feature type="transmembrane region" description="Helical" evidence="2">
    <location>
        <begin position="237"/>
        <end position="255"/>
    </location>
</feature>
<protein>
    <submittedName>
        <fullName evidence="3">Uncharacterized protein</fullName>
    </submittedName>
</protein>
<feature type="transmembrane region" description="Helical" evidence="2">
    <location>
        <begin position="163"/>
        <end position="186"/>
    </location>
</feature>
<keyword evidence="4" id="KW-1185">Reference proteome</keyword>
<sequence length="444" mass="48186">MVNSPKCTNSATEWATIILTMLATNASWWLFELPLLFTHGFKTFCKSVAWQCLRNHTCGLAHLYAMRRGANAQEWAYIYYMGPFWHKTKPPPPSENSNSPTATGPATEVVWKLTRFQIALHLAADTVSLVAAGLSVREAVNIPATFWSASTEQYSGVYNVFVWIYPTVPVALTGLYMLFCSFVLSTPGSKSARNSDSWTSDTATRRATWFGLYALLAIGAVAILVPTQFLSAAGQKSFLPLTIIAYILMASPLAATSCGCGGAVSTLFCVLVALSVRMLGVVAGALVDEFYFPFCQLKSVGFAAAYGSVGVLGAGFAVWGRFYFFGSGSVGGRRGGGGAVEPAPVYLGVHPTVPGGGGGRVGQPQYYEQPQPQAHYYDGRRISAQHVPAQQTYHYPQQQQQHGYHIPQYQHAPHAQPQQQGYGWNVPSPQQWSTPANGERGWGK</sequence>
<feature type="transmembrane region" description="Helical" evidence="2">
    <location>
        <begin position="207"/>
        <end position="225"/>
    </location>
</feature>
<feature type="compositionally biased region" description="Low complexity" evidence="1">
    <location>
        <begin position="411"/>
        <end position="423"/>
    </location>
</feature>
<name>A0A136IUB3_9PEZI</name>
<keyword evidence="2" id="KW-0812">Transmembrane</keyword>
<proteinExistence type="predicted"/>
<organism evidence="3 4">
    <name type="scientific">Microdochium bolleyi</name>
    <dbReference type="NCBI Taxonomy" id="196109"/>
    <lineage>
        <taxon>Eukaryota</taxon>
        <taxon>Fungi</taxon>
        <taxon>Dikarya</taxon>
        <taxon>Ascomycota</taxon>
        <taxon>Pezizomycotina</taxon>
        <taxon>Sordariomycetes</taxon>
        <taxon>Xylariomycetidae</taxon>
        <taxon>Xylariales</taxon>
        <taxon>Microdochiaceae</taxon>
        <taxon>Microdochium</taxon>
    </lineage>
</organism>
<dbReference type="AlphaFoldDB" id="A0A136IUB3"/>
<dbReference type="EMBL" id="KQ964258">
    <property type="protein sequence ID" value="KXJ88425.1"/>
    <property type="molecule type" value="Genomic_DNA"/>
</dbReference>
<keyword evidence="2" id="KW-0472">Membrane</keyword>
<feature type="transmembrane region" description="Helical" evidence="2">
    <location>
        <begin position="299"/>
        <end position="324"/>
    </location>
</feature>
<feature type="compositionally biased region" description="Polar residues" evidence="1">
    <location>
        <begin position="427"/>
        <end position="436"/>
    </location>
</feature>
<reference evidence="4" key="1">
    <citation type="submission" date="2016-02" db="EMBL/GenBank/DDBJ databases">
        <title>Draft genome sequence of Microdochium bolleyi, a fungal endophyte of beachgrass.</title>
        <authorList>
            <consortium name="DOE Joint Genome Institute"/>
            <person name="David A.S."/>
            <person name="May G."/>
            <person name="Haridas S."/>
            <person name="Lim J."/>
            <person name="Wang M."/>
            <person name="Labutti K."/>
            <person name="Lipzen A."/>
            <person name="Barry K."/>
            <person name="Grigoriev I.V."/>
        </authorList>
    </citation>
    <scope>NUCLEOTIDE SEQUENCE [LARGE SCALE GENOMIC DNA]</scope>
    <source>
        <strain evidence="4">J235TASD1</strain>
    </source>
</reference>
<evidence type="ECO:0000313" key="4">
    <source>
        <dbReference type="Proteomes" id="UP000070501"/>
    </source>
</evidence>
<gene>
    <name evidence="3" type="ORF">Micbo1qcDRAFT_207158</name>
</gene>
<dbReference type="Proteomes" id="UP000070501">
    <property type="component" value="Unassembled WGS sequence"/>
</dbReference>
<dbReference type="InParanoid" id="A0A136IUB3"/>
<dbReference type="OrthoDB" id="4225064at2759"/>
<keyword evidence="2" id="KW-1133">Transmembrane helix</keyword>
<feature type="region of interest" description="Disordered" evidence="1">
    <location>
        <begin position="411"/>
        <end position="444"/>
    </location>
</feature>
<accession>A0A136IUB3</accession>